<evidence type="ECO:0000313" key="2">
    <source>
        <dbReference type="EMBL" id="MBU2712311.1"/>
    </source>
</evidence>
<dbReference type="SUPFAM" id="SSF159127">
    <property type="entry name" value="HupF/HypC-like"/>
    <property type="match status" value="1"/>
</dbReference>
<dbReference type="Proteomes" id="UP000690515">
    <property type="component" value="Unassembled WGS sequence"/>
</dbReference>
<protein>
    <submittedName>
        <fullName evidence="2">HypC/HybG/HupF family hydrogenase formation chaperone</fullName>
    </submittedName>
</protein>
<evidence type="ECO:0000313" key="3">
    <source>
        <dbReference type="Proteomes" id="UP000690515"/>
    </source>
</evidence>
<dbReference type="PROSITE" id="PS01097">
    <property type="entry name" value="HUPF_HYPC"/>
    <property type="match status" value="1"/>
</dbReference>
<dbReference type="InterPro" id="IPR019812">
    <property type="entry name" value="Hydgase_assmbl_chp_CS"/>
</dbReference>
<dbReference type="PANTHER" id="PTHR35177">
    <property type="entry name" value="HYDROGENASE MATURATION FACTOR HYBG"/>
    <property type="match status" value="1"/>
</dbReference>
<dbReference type="Pfam" id="PF01455">
    <property type="entry name" value="HupF_HypC"/>
    <property type="match status" value="1"/>
</dbReference>
<proteinExistence type="inferred from homology"/>
<reference evidence="2 3" key="1">
    <citation type="submission" date="2021-04" db="EMBL/GenBank/DDBJ databases">
        <authorList>
            <person name="Pira H."/>
            <person name="Risdian C."/>
            <person name="Wink J."/>
        </authorList>
    </citation>
    <scope>NUCLEOTIDE SEQUENCE [LARGE SCALE GENOMIC DNA]</scope>
    <source>
        <strain evidence="2 3">WH53</strain>
    </source>
</reference>
<organism evidence="2 3">
    <name type="scientific">Zooshikella harenae</name>
    <dbReference type="NCBI Taxonomy" id="2827238"/>
    <lineage>
        <taxon>Bacteria</taxon>
        <taxon>Pseudomonadati</taxon>
        <taxon>Pseudomonadota</taxon>
        <taxon>Gammaproteobacteria</taxon>
        <taxon>Oceanospirillales</taxon>
        <taxon>Zooshikellaceae</taxon>
        <taxon>Zooshikella</taxon>
    </lineage>
</organism>
<dbReference type="PANTHER" id="PTHR35177:SF2">
    <property type="entry name" value="HYDROGENASE MATURATION FACTOR HYBG"/>
    <property type="match status" value="1"/>
</dbReference>
<dbReference type="PRINTS" id="PR00445">
    <property type="entry name" value="HUPFHYPC"/>
</dbReference>
<dbReference type="RefSeq" id="WP_215820539.1">
    <property type="nucleotide sequence ID" value="NZ_JAGSOY010000035.1"/>
</dbReference>
<dbReference type="InterPro" id="IPR001109">
    <property type="entry name" value="Hydrogenase_HupF/HypC"/>
</dbReference>
<sequence>MCLGIPAKIISITDKESATALVETAGVKREACISLLSLQGNSFDDLIGQWVLLHVGFAMAVIDQDEALRTLALLASLEG</sequence>
<accession>A0ABS5ZE16</accession>
<keyword evidence="3" id="KW-1185">Reference proteome</keyword>
<dbReference type="Gene3D" id="2.30.30.140">
    <property type="match status" value="1"/>
</dbReference>
<comment type="caution">
    <text evidence="2">The sequence shown here is derived from an EMBL/GenBank/DDBJ whole genome shotgun (WGS) entry which is preliminary data.</text>
</comment>
<gene>
    <name evidence="2" type="ORF">KCG35_14690</name>
</gene>
<dbReference type="EMBL" id="JAGSOY010000035">
    <property type="protein sequence ID" value="MBU2712311.1"/>
    <property type="molecule type" value="Genomic_DNA"/>
</dbReference>
<comment type="similarity">
    <text evidence="1">Belongs to the HupF/HypC family.</text>
</comment>
<evidence type="ECO:0000256" key="1">
    <source>
        <dbReference type="ARBA" id="ARBA00006018"/>
    </source>
</evidence>
<name>A0ABS5ZE16_9GAMM</name>
<dbReference type="NCBIfam" id="TIGR00074">
    <property type="entry name" value="hypC_hupF"/>
    <property type="match status" value="1"/>
</dbReference>